<organism evidence="1 2">
    <name type="scientific">Nonomuraea marmarensis</name>
    <dbReference type="NCBI Taxonomy" id="3351344"/>
    <lineage>
        <taxon>Bacteria</taxon>
        <taxon>Bacillati</taxon>
        <taxon>Actinomycetota</taxon>
        <taxon>Actinomycetes</taxon>
        <taxon>Streptosporangiales</taxon>
        <taxon>Streptosporangiaceae</taxon>
        <taxon>Nonomuraea</taxon>
    </lineage>
</organism>
<sequence>MRFPPPTHLVVCCYSEQEAYRVKQRLAEWLEPRGLVFNEDKTKVVHADEGFDFLGFNALACPADSGSAPALPGATFLVRRLVAPGPAGRLCSPGRSILTC</sequence>
<evidence type="ECO:0008006" key="3">
    <source>
        <dbReference type="Google" id="ProtNLM"/>
    </source>
</evidence>
<name>A0ABW7AYF4_9ACTN</name>
<keyword evidence="2" id="KW-1185">Reference proteome</keyword>
<dbReference type="Proteomes" id="UP001603978">
    <property type="component" value="Unassembled WGS sequence"/>
</dbReference>
<proteinExistence type="predicted"/>
<protein>
    <recommendedName>
        <fullName evidence="3">Reverse transcriptase (RNA-dependent DNA polymerase)</fullName>
    </recommendedName>
</protein>
<dbReference type="EMBL" id="JBICRM010000082">
    <property type="protein sequence ID" value="MFG1711255.1"/>
    <property type="molecule type" value="Genomic_DNA"/>
</dbReference>
<evidence type="ECO:0000313" key="2">
    <source>
        <dbReference type="Proteomes" id="UP001603978"/>
    </source>
</evidence>
<dbReference type="RefSeq" id="WP_393177855.1">
    <property type="nucleotide sequence ID" value="NZ_JBICRM010000082.1"/>
</dbReference>
<gene>
    <name evidence="1" type="ORF">ACFLIM_49705</name>
</gene>
<evidence type="ECO:0000313" key="1">
    <source>
        <dbReference type="EMBL" id="MFG1711255.1"/>
    </source>
</evidence>
<comment type="caution">
    <text evidence="1">The sequence shown here is derived from an EMBL/GenBank/DDBJ whole genome shotgun (WGS) entry which is preliminary data.</text>
</comment>
<accession>A0ABW7AYF4</accession>
<reference evidence="1 2" key="1">
    <citation type="submission" date="2024-10" db="EMBL/GenBank/DDBJ databases">
        <authorList>
            <person name="Topkara A.R."/>
            <person name="Saygin H."/>
        </authorList>
    </citation>
    <scope>NUCLEOTIDE SEQUENCE [LARGE SCALE GENOMIC DNA]</scope>
    <source>
        <strain evidence="1 2">M3C6</strain>
    </source>
</reference>